<dbReference type="PANTHER" id="PTHR41523:SF8">
    <property type="entry name" value="ETHYLENE RESPONSE SENSOR PROTEIN"/>
    <property type="match status" value="1"/>
</dbReference>
<keyword evidence="8" id="KW-1133">Transmembrane helix</keyword>
<comment type="catalytic activity">
    <reaction evidence="1">
        <text>ATP + protein L-histidine = ADP + protein N-phospho-L-histidine.</text>
        <dbReference type="EC" id="2.7.13.3"/>
    </reaction>
</comment>
<evidence type="ECO:0000256" key="3">
    <source>
        <dbReference type="ARBA" id="ARBA00022553"/>
    </source>
</evidence>
<dbReference type="GO" id="GO:0004673">
    <property type="term" value="F:protein histidine kinase activity"/>
    <property type="evidence" value="ECO:0007669"/>
    <property type="project" value="UniProtKB-EC"/>
</dbReference>
<feature type="domain" description="Signal transduction histidine kinase subgroup 2 dimerisation and phosphoacceptor" evidence="9">
    <location>
        <begin position="184"/>
        <end position="255"/>
    </location>
</feature>
<dbReference type="AlphaFoldDB" id="A0A1W1CUI7"/>
<dbReference type="Pfam" id="PF07568">
    <property type="entry name" value="HisKA_2"/>
    <property type="match status" value="1"/>
</dbReference>
<keyword evidence="6 10" id="KW-0418">Kinase</keyword>
<evidence type="ECO:0000256" key="7">
    <source>
        <dbReference type="ARBA" id="ARBA00022840"/>
    </source>
</evidence>
<evidence type="ECO:0000256" key="8">
    <source>
        <dbReference type="SAM" id="Phobius"/>
    </source>
</evidence>
<feature type="transmembrane region" description="Helical" evidence="8">
    <location>
        <begin position="142"/>
        <end position="163"/>
    </location>
</feature>
<dbReference type="SUPFAM" id="SSF55874">
    <property type="entry name" value="ATPase domain of HSP90 chaperone/DNA topoisomerase II/histidine kinase"/>
    <property type="match status" value="1"/>
</dbReference>
<evidence type="ECO:0000256" key="4">
    <source>
        <dbReference type="ARBA" id="ARBA00022679"/>
    </source>
</evidence>
<reference evidence="10" key="1">
    <citation type="submission" date="2016-10" db="EMBL/GenBank/DDBJ databases">
        <authorList>
            <person name="de Groot N.N."/>
        </authorList>
    </citation>
    <scope>NUCLEOTIDE SEQUENCE</scope>
</reference>
<feature type="transmembrane region" description="Helical" evidence="8">
    <location>
        <begin position="109"/>
        <end position="130"/>
    </location>
</feature>
<keyword evidence="4" id="KW-0808">Transferase</keyword>
<dbReference type="EC" id="2.7.13.3" evidence="2"/>
<dbReference type="InterPro" id="IPR011495">
    <property type="entry name" value="Sig_transdc_His_kin_sub2_dim/P"/>
</dbReference>
<feature type="transmembrane region" description="Helical" evidence="8">
    <location>
        <begin position="37"/>
        <end position="57"/>
    </location>
</feature>
<keyword evidence="8" id="KW-0812">Transmembrane</keyword>
<keyword evidence="7" id="KW-0067">ATP-binding</keyword>
<dbReference type="Gene3D" id="3.30.450.20">
    <property type="entry name" value="PAS domain"/>
    <property type="match status" value="1"/>
</dbReference>
<dbReference type="PANTHER" id="PTHR41523">
    <property type="entry name" value="TWO-COMPONENT SYSTEM SENSOR PROTEIN"/>
    <property type="match status" value="1"/>
</dbReference>
<evidence type="ECO:0000256" key="2">
    <source>
        <dbReference type="ARBA" id="ARBA00012438"/>
    </source>
</evidence>
<accession>A0A1W1CUI7</accession>
<protein>
    <recommendedName>
        <fullName evidence="2">histidine kinase</fullName>
        <ecNumber evidence="2">2.7.13.3</ecNumber>
    </recommendedName>
</protein>
<evidence type="ECO:0000256" key="6">
    <source>
        <dbReference type="ARBA" id="ARBA00022777"/>
    </source>
</evidence>
<name>A0A1W1CUI7_9ZZZZ</name>
<evidence type="ECO:0000313" key="10">
    <source>
        <dbReference type="EMBL" id="SFV69321.1"/>
    </source>
</evidence>
<sequence>MDKNLDYKALLLRGILYAYLLGSFISVFLAIWEGDYLAVKILVISSILSIILLWQFHKYKNLELISLIWLWAISLSIFILVVGNGFRLEIVLALLIPLLAAMLLSRRMLLIHGSVFFSIFFSILLYGYVVHPEYIFFSDINIISTFLTLLFFMLAIAVIYHLYIESAYKELASSNAEKEILLQEIHHRVKNNLNMMSSILGLQAKSDNPETLKLIQANRQRLDSIAMVHEILYDSKNFTHINFKDYIDKLTHHLLFACSKEKISIRIDSQDILLYLDTMASLGLIMQELLTNSLKYAVDNGGYIDIKLSYIENDLYTLSYSDSGVDTINEVSKGLGIKLIELKTKQLDGQMFLDKSEGFSYKINFYNKNI</sequence>
<proteinExistence type="predicted"/>
<gene>
    <name evidence="10" type="ORF">MNB_SV-13-611</name>
</gene>
<evidence type="ECO:0000256" key="1">
    <source>
        <dbReference type="ARBA" id="ARBA00000085"/>
    </source>
</evidence>
<feature type="transmembrane region" description="Helical" evidence="8">
    <location>
        <begin position="12"/>
        <end position="31"/>
    </location>
</feature>
<organism evidence="10">
    <name type="scientific">hydrothermal vent metagenome</name>
    <dbReference type="NCBI Taxonomy" id="652676"/>
    <lineage>
        <taxon>unclassified sequences</taxon>
        <taxon>metagenomes</taxon>
        <taxon>ecological metagenomes</taxon>
    </lineage>
</organism>
<feature type="transmembrane region" description="Helical" evidence="8">
    <location>
        <begin position="64"/>
        <end position="82"/>
    </location>
</feature>
<dbReference type="EMBL" id="FPHM01000134">
    <property type="protein sequence ID" value="SFV69321.1"/>
    <property type="molecule type" value="Genomic_DNA"/>
</dbReference>
<keyword evidence="3" id="KW-0597">Phosphoprotein</keyword>
<evidence type="ECO:0000259" key="9">
    <source>
        <dbReference type="Pfam" id="PF07568"/>
    </source>
</evidence>
<dbReference type="InterPro" id="IPR036890">
    <property type="entry name" value="HATPase_C_sf"/>
</dbReference>
<keyword evidence="8" id="KW-0472">Membrane</keyword>
<evidence type="ECO:0000256" key="5">
    <source>
        <dbReference type="ARBA" id="ARBA00022741"/>
    </source>
</evidence>
<dbReference type="GO" id="GO:0005524">
    <property type="term" value="F:ATP binding"/>
    <property type="evidence" value="ECO:0007669"/>
    <property type="project" value="UniProtKB-KW"/>
</dbReference>
<keyword evidence="5" id="KW-0547">Nucleotide-binding</keyword>
<dbReference type="Gene3D" id="3.30.565.10">
    <property type="entry name" value="Histidine kinase-like ATPase, C-terminal domain"/>
    <property type="match status" value="1"/>
</dbReference>